<organism evidence="3 4">
    <name type="scientific">Tsukamurella pulmonis</name>
    <dbReference type="NCBI Taxonomy" id="47312"/>
    <lineage>
        <taxon>Bacteria</taxon>
        <taxon>Bacillati</taxon>
        <taxon>Actinomycetota</taxon>
        <taxon>Actinomycetes</taxon>
        <taxon>Mycobacteriales</taxon>
        <taxon>Tsukamurellaceae</taxon>
        <taxon>Tsukamurella</taxon>
    </lineage>
</organism>
<keyword evidence="2" id="KW-0472">Membrane</keyword>
<reference evidence="4" key="1">
    <citation type="submission" date="2016-10" db="EMBL/GenBank/DDBJ databases">
        <authorList>
            <person name="Varghese N."/>
            <person name="Submissions S."/>
        </authorList>
    </citation>
    <scope>NUCLEOTIDE SEQUENCE [LARGE SCALE GENOMIC DNA]</scope>
    <source>
        <strain evidence="4">DSM 44142</strain>
    </source>
</reference>
<feature type="compositionally biased region" description="Low complexity" evidence="1">
    <location>
        <begin position="10"/>
        <end position="22"/>
    </location>
</feature>
<evidence type="ECO:0000313" key="4">
    <source>
        <dbReference type="Proteomes" id="UP000183053"/>
    </source>
</evidence>
<sequence>MTHSPREEPATAGPHGAPPSAASDRESTSGHRPPLLPGSVDGRVSVFDRFADWTGRWVSRAWFFSFCVVLVVIWAPSILVLRNVDTWQLVINTATTIITFLLVALVQNQSTRADAAIQQKLNALIEAALDQDPGVRSETVRRQLDEAIGVERRESS</sequence>
<keyword evidence="4" id="KW-1185">Reference proteome</keyword>
<keyword evidence="2" id="KW-0812">Transmembrane</keyword>
<evidence type="ECO:0000313" key="3">
    <source>
        <dbReference type="EMBL" id="SDR13404.1"/>
    </source>
</evidence>
<proteinExistence type="predicted"/>
<dbReference type="InterPro" id="IPR007251">
    <property type="entry name" value="Iron_permease_Fet4"/>
</dbReference>
<dbReference type="Proteomes" id="UP000183053">
    <property type="component" value="Unassembled WGS sequence"/>
</dbReference>
<dbReference type="EMBL" id="FNLF01000002">
    <property type="protein sequence ID" value="SDR13404.1"/>
    <property type="molecule type" value="Genomic_DNA"/>
</dbReference>
<feature type="transmembrane region" description="Helical" evidence="2">
    <location>
        <begin position="87"/>
        <end position="106"/>
    </location>
</feature>
<protein>
    <submittedName>
        <fullName evidence="3">Low affinity iron permease</fullName>
    </submittedName>
</protein>
<name>A0A1H1GJL1_9ACTN</name>
<gene>
    <name evidence="3" type="ORF">SAMN04489765_3382</name>
</gene>
<feature type="region of interest" description="Disordered" evidence="1">
    <location>
        <begin position="1"/>
        <end position="37"/>
    </location>
</feature>
<keyword evidence="2" id="KW-1133">Transmembrane helix</keyword>
<dbReference type="GO" id="GO:0055085">
    <property type="term" value="P:transmembrane transport"/>
    <property type="evidence" value="ECO:0007669"/>
    <property type="project" value="InterPro"/>
</dbReference>
<dbReference type="STRING" id="47312.SAMN04489765_3382"/>
<accession>A0A1H1GJL1</accession>
<dbReference type="AlphaFoldDB" id="A0A1H1GJL1"/>
<evidence type="ECO:0000256" key="1">
    <source>
        <dbReference type="SAM" id="MobiDB-lite"/>
    </source>
</evidence>
<evidence type="ECO:0000256" key="2">
    <source>
        <dbReference type="SAM" id="Phobius"/>
    </source>
</evidence>
<dbReference type="Pfam" id="PF04120">
    <property type="entry name" value="Iron_permease"/>
    <property type="match status" value="1"/>
</dbReference>
<feature type="transmembrane region" description="Helical" evidence="2">
    <location>
        <begin position="61"/>
        <end position="81"/>
    </location>
</feature>